<dbReference type="HOGENOM" id="CLU_087751_0_0_1"/>
<name>K3YLY2_SETIT</name>
<evidence type="ECO:0000256" key="1">
    <source>
        <dbReference type="SAM" id="MobiDB-lite"/>
    </source>
</evidence>
<dbReference type="STRING" id="4555.K3YLY2"/>
<dbReference type="EMBL" id="AGNK02003916">
    <property type="status" value="NOT_ANNOTATED_CDS"/>
    <property type="molecule type" value="Genomic_DNA"/>
</dbReference>
<sequence>MTPTFTNLVNAAIQSSAPQNPNTQQQNGFSPHFPMNFAPHQFGPNTFPPQYYPQNFNPFGVRPGYHQFPASGYQHGIPFPGSFLGGDMAGGPSSPASSAAMFGVGGSRENMNKDTIRGEEWSDTGSDEEKKGGRMYWSEQDNLRLISAWINNSNDPIDGNSKKGPHYWQQVADEYNLNKRNKVSASGAYTSSSNQDTEEAAETERRRPPGQKQAKEQRKGKGKRTA</sequence>
<feature type="region of interest" description="Disordered" evidence="1">
    <location>
        <begin position="178"/>
        <end position="226"/>
    </location>
</feature>
<dbReference type="PANTHER" id="PTHR45224">
    <property type="entry name" value="OS01G0527900 PROTEIN-RELATED"/>
    <property type="match status" value="1"/>
</dbReference>
<dbReference type="AlphaFoldDB" id="K3YLY2"/>
<accession>K3YLY2</accession>
<keyword evidence="3" id="KW-1185">Reference proteome</keyword>
<dbReference type="EnsemblPlants" id="KQL02101">
    <property type="protein sequence ID" value="KQL02101"/>
    <property type="gene ID" value="SETIT_015258mg"/>
</dbReference>
<feature type="compositionally biased region" description="Polar residues" evidence="1">
    <location>
        <begin position="183"/>
        <end position="195"/>
    </location>
</feature>
<evidence type="ECO:0008006" key="4">
    <source>
        <dbReference type="Google" id="ProtNLM"/>
    </source>
</evidence>
<organism evidence="2 3">
    <name type="scientific">Setaria italica</name>
    <name type="common">Foxtail millet</name>
    <name type="synonym">Panicum italicum</name>
    <dbReference type="NCBI Taxonomy" id="4555"/>
    <lineage>
        <taxon>Eukaryota</taxon>
        <taxon>Viridiplantae</taxon>
        <taxon>Streptophyta</taxon>
        <taxon>Embryophyta</taxon>
        <taxon>Tracheophyta</taxon>
        <taxon>Spermatophyta</taxon>
        <taxon>Magnoliopsida</taxon>
        <taxon>Liliopsida</taxon>
        <taxon>Poales</taxon>
        <taxon>Poaceae</taxon>
        <taxon>PACMAD clade</taxon>
        <taxon>Panicoideae</taxon>
        <taxon>Panicodae</taxon>
        <taxon>Paniceae</taxon>
        <taxon>Cenchrinae</taxon>
        <taxon>Setaria</taxon>
    </lineage>
</organism>
<protein>
    <recommendedName>
        <fullName evidence="4">Myb-like domain-containing protein</fullName>
    </recommendedName>
</protein>
<dbReference type="PANTHER" id="PTHR45224:SF16">
    <property type="entry name" value="OS01G0527900 PROTEIN"/>
    <property type="match status" value="1"/>
</dbReference>
<evidence type="ECO:0000313" key="2">
    <source>
        <dbReference type="EnsemblPlants" id="KQL02101"/>
    </source>
</evidence>
<reference evidence="3" key="1">
    <citation type="journal article" date="2012" name="Nat. Biotechnol.">
        <title>Reference genome sequence of the model plant Setaria.</title>
        <authorList>
            <person name="Bennetzen J.L."/>
            <person name="Schmutz J."/>
            <person name="Wang H."/>
            <person name="Percifield R."/>
            <person name="Hawkins J."/>
            <person name="Pontaroli A.C."/>
            <person name="Estep M."/>
            <person name="Feng L."/>
            <person name="Vaughn J.N."/>
            <person name="Grimwood J."/>
            <person name="Jenkins J."/>
            <person name="Barry K."/>
            <person name="Lindquist E."/>
            <person name="Hellsten U."/>
            <person name="Deshpande S."/>
            <person name="Wang X."/>
            <person name="Wu X."/>
            <person name="Mitros T."/>
            <person name="Triplett J."/>
            <person name="Yang X."/>
            <person name="Ye C.Y."/>
            <person name="Mauro-Herrera M."/>
            <person name="Wang L."/>
            <person name="Li P."/>
            <person name="Sharma M."/>
            <person name="Sharma R."/>
            <person name="Ronald P.C."/>
            <person name="Panaud O."/>
            <person name="Kellogg E.A."/>
            <person name="Brutnell T.P."/>
            <person name="Doust A.N."/>
            <person name="Tuskan G.A."/>
            <person name="Rokhsar D."/>
            <person name="Devos K.M."/>
        </authorList>
    </citation>
    <scope>NUCLEOTIDE SEQUENCE [LARGE SCALE GENOMIC DNA]</scope>
    <source>
        <strain evidence="3">cv. Yugu1</strain>
    </source>
</reference>
<feature type="region of interest" description="Disordered" evidence="1">
    <location>
        <begin position="106"/>
        <end position="134"/>
    </location>
</feature>
<dbReference type="Gramene" id="KQL02101">
    <property type="protein sequence ID" value="KQL02101"/>
    <property type="gene ID" value="SETIT_015258mg"/>
</dbReference>
<dbReference type="Proteomes" id="UP000004995">
    <property type="component" value="Unassembled WGS sequence"/>
</dbReference>
<feature type="compositionally biased region" description="Basic and acidic residues" evidence="1">
    <location>
        <begin position="110"/>
        <end position="120"/>
    </location>
</feature>
<proteinExistence type="predicted"/>
<feature type="compositionally biased region" description="Basic and acidic residues" evidence="1">
    <location>
        <begin position="202"/>
        <end position="219"/>
    </location>
</feature>
<reference evidence="2" key="2">
    <citation type="submission" date="2018-08" db="UniProtKB">
        <authorList>
            <consortium name="EnsemblPlants"/>
        </authorList>
    </citation>
    <scope>IDENTIFICATION</scope>
    <source>
        <strain evidence="2">Yugu1</strain>
    </source>
</reference>
<dbReference type="InParanoid" id="K3YLY2"/>
<evidence type="ECO:0000313" key="3">
    <source>
        <dbReference type="Proteomes" id="UP000004995"/>
    </source>
</evidence>